<dbReference type="HAMAP" id="MF_00150">
    <property type="entry name" value="ArgC_type1"/>
    <property type="match status" value="1"/>
</dbReference>
<dbReference type="PROSITE" id="PS01224">
    <property type="entry name" value="ARGC"/>
    <property type="match status" value="1"/>
</dbReference>
<comment type="pathway">
    <text evidence="4">Amino-acid biosynthesis; L-arginine biosynthesis; N(2)-acetyl-L-ornithine from L-glutamate: step 3/4.</text>
</comment>
<name>A0A0K1Q742_9BACT</name>
<evidence type="ECO:0000256" key="3">
    <source>
        <dbReference type="ARBA" id="ARBA00023002"/>
    </source>
</evidence>
<organism evidence="7 8">
    <name type="scientific">Labilithrix luteola</name>
    <dbReference type="NCBI Taxonomy" id="1391654"/>
    <lineage>
        <taxon>Bacteria</taxon>
        <taxon>Pseudomonadati</taxon>
        <taxon>Myxococcota</taxon>
        <taxon>Polyangia</taxon>
        <taxon>Polyangiales</taxon>
        <taxon>Labilitrichaceae</taxon>
        <taxon>Labilithrix</taxon>
    </lineage>
</organism>
<comment type="subcellular location">
    <subcellularLocation>
        <location evidence="4">Cytoplasm</location>
    </subcellularLocation>
</comment>
<dbReference type="PANTHER" id="PTHR32338">
    <property type="entry name" value="N-ACETYL-GAMMA-GLUTAMYL-PHOSPHATE REDUCTASE, CHLOROPLASTIC-RELATED-RELATED"/>
    <property type="match status" value="1"/>
</dbReference>
<dbReference type="Gene3D" id="3.40.50.720">
    <property type="entry name" value="NAD(P)-binding Rossmann-like Domain"/>
    <property type="match status" value="1"/>
</dbReference>
<dbReference type="InterPro" id="IPR058924">
    <property type="entry name" value="AGPR_dimerisation_dom"/>
</dbReference>
<feature type="domain" description="Semialdehyde dehydrogenase NAD-binding" evidence="6">
    <location>
        <begin position="6"/>
        <end position="147"/>
    </location>
</feature>
<protein>
    <recommendedName>
        <fullName evidence="4">N-acetyl-gamma-glutamyl-phosphate reductase</fullName>
        <shortName evidence="4">AGPR</shortName>
        <ecNumber evidence="4">1.2.1.38</ecNumber>
    </recommendedName>
    <alternativeName>
        <fullName evidence="4">N-acetyl-glutamate semialdehyde dehydrogenase</fullName>
        <shortName evidence="4">NAGSA dehydrogenase</shortName>
    </alternativeName>
</protein>
<keyword evidence="4" id="KW-0963">Cytoplasm</keyword>
<dbReference type="CDD" id="cd23934">
    <property type="entry name" value="AGPR_1_C"/>
    <property type="match status" value="1"/>
</dbReference>
<dbReference type="SUPFAM" id="SSF51735">
    <property type="entry name" value="NAD(P)-binding Rossmann-fold domains"/>
    <property type="match status" value="1"/>
</dbReference>
<evidence type="ECO:0000256" key="1">
    <source>
        <dbReference type="ARBA" id="ARBA00022605"/>
    </source>
</evidence>
<dbReference type="InterPro" id="IPR050085">
    <property type="entry name" value="AGPR"/>
</dbReference>
<dbReference type="UniPathway" id="UPA00068">
    <property type="reaction ID" value="UER00108"/>
</dbReference>
<dbReference type="GO" id="GO:0070401">
    <property type="term" value="F:NADP+ binding"/>
    <property type="evidence" value="ECO:0007669"/>
    <property type="project" value="InterPro"/>
</dbReference>
<keyword evidence="1 4" id="KW-0028">Amino-acid biosynthesis</keyword>
<comment type="catalytic activity">
    <reaction evidence="4">
        <text>N-acetyl-L-glutamate 5-semialdehyde + phosphate + NADP(+) = N-acetyl-L-glutamyl 5-phosphate + NADPH + H(+)</text>
        <dbReference type="Rhea" id="RHEA:21588"/>
        <dbReference type="ChEBI" id="CHEBI:15378"/>
        <dbReference type="ChEBI" id="CHEBI:29123"/>
        <dbReference type="ChEBI" id="CHEBI:43474"/>
        <dbReference type="ChEBI" id="CHEBI:57783"/>
        <dbReference type="ChEBI" id="CHEBI:57936"/>
        <dbReference type="ChEBI" id="CHEBI:58349"/>
        <dbReference type="EC" id="1.2.1.38"/>
    </reaction>
</comment>
<dbReference type="EC" id="1.2.1.38" evidence="4"/>
<keyword evidence="4" id="KW-0055">Arginine biosynthesis</keyword>
<dbReference type="KEGG" id="llu:AKJ09_08207"/>
<dbReference type="CDD" id="cd17895">
    <property type="entry name" value="AGPR_1_N"/>
    <property type="match status" value="1"/>
</dbReference>
<evidence type="ECO:0000313" key="7">
    <source>
        <dbReference type="EMBL" id="AKV01544.1"/>
    </source>
</evidence>
<dbReference type="InterPro" id="IPR000534">
    <property type="entry name" value="Semialdehyde_DH_NAD-bd"/>
</dbReference>
<dbReference type="AlphaFoldDB" id="A0A0K1Q742"/>
<dbReference type="InterPro" id="IPR023013">
    <property type="entry name" value="AGPR_AS"/>
</dbReference>
<dbReference type="Gene3D" id="3.30.360.10">
    <property type="entry name" value="Dihydrodipicolinate Reductase, domain 2"/>
    <property type="match status" value="1"/>
</dbReference>
<comment type="similarity">
    <text evidence="4">Belongs to the NAGSA dehydrogenase family. Type 1 subfamily.</text>
</comment>
<comment type="function">
    <text evidence="4">Catalyzes the NADPH-dependent reduction of N-acetyl-5-glutamyl phosphate to yield N-acetyl-L-glutamate 5-semialdehyde.</text>
</comment>
<dbReference type="Proteomes" id="UP000064967">
    <property type="component" value="Chromosome"/>
</dbReference>
<dbReference type="GO" id="GO:0006526">
    <property type="term" value="P:L-arginine biosynthetic process"/>
    <property type="evidence" value="ECO:0007669"/>
    <property type="project" value="UniProtKB-UniRule"/>
</dbReference>
<dbReference type="GO" id="GO:0003942">
    <property type="term" value="F:N-acetyl-gamma-glutamyl-phosphate reductase activity"/>
    <property type="evidence" value="ECO:0007669"/>
    <property type="project" value="UniProtKB-UniRule"/>
</dbReference>
<dbReference type="SMART" id="SM00859">
    <property type="entry name" value="Semialdhyde_dh"/>
    <property type="match status" value="1"/>
</dbReference>
<dbReference type="STRING" id="1391654.AKJ09_08207"/>
<evidence type="ECO:0000256" key="5">
    <source>
        <dbReference type="PROSITE-ProRule" id="PRU10010"/>
    </source>
</evidence>
<keyword evidence="2 4" id="KW-0521">NADP</keyword>
<dbReference type="Pfam" id="PF01118">
    <property type="entry name" value="Semialdhyde_dh"/>
    <property type="match status" value="1"/>
</dbReference>
<evidence type="ECO:0000256" key="4">
    <source>
        <dbReference type="HAMAP-Rule" id="MF_00150"/>
    </source>
</evidence>
<feature type="active site" evidence="4 5">
    <location>
        <position position="155"/>
    </location>
</feature>
<dbReference type="GO" id="GO:0005737">
    <property type="term" value="C:cytoplasm"/>
    <property type="evidence" value="ECO:0007669"/>
    <property type="project" value="UniProtKB-SubCell"/>
</dbReference>
<dbReference type="SUPFAM" id="SSF55347">
    <property type="entry name" value="Glyceraldehyde-3-phosphate dehydrogenase-like, C-terminal domain"/>
    <property type="match status" value="1"/>
</dbReference>
<sequence>MTKRFKAAVIGGSGYGGGELIRRLLLHPDVELVRVASVDFIGEPLSAAHPNLEGRTDLKFEGMSPAEAAQGMDVVLLGLPHKVSATKMPELMATGARVVDLSGDFRLRDAALYKKYYHAEHPCPERLTDGTFVYGLPELNRDAIKKAKYVASPGCFATTIELALMPLAKAGLLDGAVEVVGITGSSGSGVVPSAGTHHPVRAVNLRTYKPLDHQHIPEITQTLRDAGAKNVDIRFVPVSAPLSRGIFATCFAHVSEGTSADQIRALYKETYKGEPFVRVPEKRLPEVAAVSGTNFCEVGVQPGTDGAEPGKRVVACFSVTDNLIKGGAGQAIQSMNLMLGVDERTTLEDPGGWP</sequence>
<keyword evidence="3 4" id="KW-0560">Oxidoreductase</keyword>
<dbReference type="Pfam" id="PF22698">
    <property type="entry name" value="Semialdhyde_dhC_1"/>
    <property type="match status" value="1"/>
</dbReference>
<dbReference type="NCBIfam" id="TIGR01850">
    <property type="entry name" value="argC"/>
    <property type="match status" value="1"/>
</dbReference>
<reference evidence="7 8" key="1">
    <citation type="submission" date="2015-08" db="EMBL/GenBank/DDBJ databases">
        <authorList>
            <person name="Babu N.S."/>
            <person name="Beckwith C.J."/>
            <person name="Beseler K.G."/>
            <person name="Brison A."/>
            <person name="Carone J.V."/>
            <person name="Caskin T.P."/>
            <person name="Diamond M."/>
            <person name="Durham M.E."/>
            <person name="Foxe J.M."/>
            <person name="Go M."/>
            <person name="Henderson B.A."/>
            <person name="Jones I.B."/>
            <person name="McGettigan J.A."/>
            <person name="Micheletti S.J."/>
            <person name="Nasrallah M.E."/>
            <person name="Ortiz D."/>
            <person name="Piller C.R."/>
            <person name="Privatt S.R."/>
            <person name="Schneider S.L."/>
            <person name="Sharp S."/>
            <person name="Smith T.C."/>
            <person name="Stanton J.D."/>
            <person name="Ullery H.E."/>
            <person name="Wilson R.J."/>
            <person name="Serrano M.G."/>
            <person name="Buck G."/>
            <person name="Lee V."/>
            <person name="Wang Y."/>
            <person name="Carvalho R."/>
            <person name="Voegtly L."/>
            <person name="Shi R."/>
            <person name="Duckworth R."/>
            <person name="Johnson A."/>
            <person name="Loviza R."/>
            <person name="Walstead R."/>
            <person name="Shah Z."/>
            <person name="Kiflezghi M."/>
            <person name="Wade K."/>
            <person name="Ball S.L."/>
            <person name="Bradley K.W."/>
            <person name="Asai D.J."/>
            <person name="Bowman C.A."/>
            <person name="Russell D.A."/>
            <person name="Pope W.H."/>
            <person name="Jacobs-Sera D."/>
            <person name="Hendrix R.W."/>
            <person name="Hatfull G.F."/>
        </authorList>
    </citation>
    <scope>NUCLEOTIDE SEQUENCE [LARGE SCALE GENOMIC DNA]</scope>
    <source>
        <strain evidence="7 8">DSM 27648</strain>
    </source>
</reference>
<keyword evidence="8" id="KW-1185">Reference proteome</keyword>
<dbReference type="PATRIC" id="fig|1391654.3.peg.8320"/>
<dbReference type="RefSeq" id="WP_146652625.1">
    <property type="nucleotide sequence ID" value="NZ_CP012333.1"/>
</dbReference>
<dbReference type="InterPro" id="IPR000706">
    <property type="entry name" value="AGPR_type-1"/>
</dbReference>
<gene>
    <name evidence="4" type="primary">argC</name>
    <name evidence="7" type="ORF">AKJ09_08207</name>
</gene>
<dbReference type="GO" id="GO:0051287">
    <property type="term" value="F:NAD binding"/>
    <property type="evidence" value="ECO:0007669"/>
    <property type="project" value="InterPro"/>
</dbReference>
<dbReference type="OrthoDB" id="9801289at2"/>
<dbReference type="InterPro" id="IPR036291">
    <property type="entry name" value="NAD(P)-bd_dom_sf"/>
</dbReference>
<evidence type="ECO:0000259" key="6">
    <source>
        <dbReference type="SMART" id="SM00859"/>
    </source>
</evidence>
<evidence type="ECO:0000313" key="8">
    <source>
        <dbReference type="Proteomes" id="UP000064967"/>
    </source>
</evidence>
<accession>A0A0K1Q742</accession>
<proteinExistence type="inferred from homology"/>
<dbReference type="EMBL" id="CP012333">
    <property type="protein sequence ID" value="AKV01544.1"/>
    <property type="molecule type" value="Genomic_DNA"/>
</dbReference>
<evidence type="ECO:0000256" key="2">
    <source>
        <dbReference type="ARBA" id="ARBA00022857"/>
    </source>
</evidence>